<feature type="chain" id="PRO_5037041524" evidence="1">
    <location>
        <begin position="20"/>
        <end position="148"/>
    </location>
</feature>
<evidence type="ECO:0000313" key="3">
    <source>
        <dbReference type="Proteomes" id="UP000664904"/>
    </source>
</evidence>
<proteinExistence type="predicted"/>
<organism evidence="2 3">
    <name type="scientific">Pseudoalteromonas xiamenensis</name>
    <dbReference type="NCBI Taxonomy" id="882626"/>
    <lineage>
        <taxon>Bacteria</taxon>
        <taxon>Pseudomonadati</taxon>
        <taxon>Pseudomonadota</taxon>
        <taxon>Gammaproteobacteria</taxon>
        <taxon>Alteromonadales</taxon>
        <taxon>Pseudoalteromonadaceae</taxon>
        <taxon>Pseudoalteromonas</taxon>
    </lineage>
</organism>
<keyword evidence="1" id="KW-0732">Signal</keyword>
<reference evidence="2" key="1">
    <citation type="submission" date="2021-03" db="EMBL/GenBank/DDBJ databases">
        <title>Complete Genome of Pseudoalteromonas xiamenensis STKMTI.2, a new potential marine bacterium producing anti-Vibrio compounds.</title>
        <authorList>
            <person name="Handayani D.P."/>
            <person name="Isnansetyo A."/>
            <person name="Istiqomah I."/>
            <person name="Jumina J."/>
        </authorList>
    </citation>
    <scope>NUCLEOTIDE SEQUENCE</scope>
    <source>
        <strain evidence="2">STKMTI.2</strain>
    </source>
</reference>
<dbReference type="EMBL" id="CP072133">
    <property type="protein sequence ID" value="QTH70142.1"/>
    <property type="molecule type" value="Genomic_DNA"/>
</dbReference>
<gene>
    <name evidence="2" type="ORF">J5O05_08710</name>
</gene>
<sequence>MKGLAVALAATCIAFSSVASEIKSQSIYIDKAAFKQSGLKKRLPHLFVLNPEGSPIYYQIGGSSDALNELIESGEHSEDASYTQSSWQKLKRLPGMAGLLEQSGKEQKIVLLSASPDWFDCTACTMQKESMQDYVLDSHSKLLNIYIK</sequence>
<dbReference type="Proteomes" id="UP000664904">
    <property type="component" value="Chromosome"/>
</dbReference>
<evidence type="ECO:0000313" key="2">
    <source>
        <dbReference type="EMBL" id="QTH70142.1"/>
    </source>
</evidence>
<dbReference type="RefSeq" id="WP_208841738.1">
    <property type="nucleotide sequence ID" value="NZ_CP072133.1"/>
</dbReference>
<name>A0A975DE87_9GAMM</name>
<feature type="signal peptide" evidence="1">
    <location>
        <begin position="1"/>
        <end position="19"/>
    </location>
</feature>
<keyword evidence="3" id="KW-1185">Reference proteome</keyword>
<dbReference type="AlphaFoldDB" id="A0A975DE87"/>
<protein>
    <submittedName>
        <fullName evidence="2">Uncharacterized protein</fullName>
    </submittedName>
</protein>
<accession>A0A975DE87</accession>
<evidence type="ECO:0000256" key="1">
    <source>
        <dbReference type="SAM" id="SignalP"/>
    </source>
</evidence>
<dbReference type="KEGG" id="pxi:J5O05_08710"/>